<sequence length="182" mass="21607">MQTPIKKKRKIFRKLFLLLLGISFIFIIVTGDLESYSIYYEEQLATSEKERRDNVIKATITNLRSLDYEDIPNMRFDFDGRNFVENQQNSSTKNYPSISNGFLVSTSTKGYIYRDKNEYTYELDNNLHLVDAYGTDYKSVDLRQFDEEQLKDEMYDTLKPIIDAQEKPAIFNLVWLYKLLRK</sequence>
<reference evidence="1" key="1">
    <citation type="submission" date="2016-12" db="EMBL/GenBank/DDBJ databases">
        <authorList>
            <person name="Song W.-J."/>
            <person name="Kurnit D.M."/>
        </authorList>
    </citation>
    <scope>NUCLEOTIDE SEQUENCE [LARGE SCALE GENOMIC DNA]</scope>
    <source>
        <strain evidence="1">ATCC 51725</strain>
    </source>
</reference>
<name>A0A1Q8EFV5_STRAI</name>
<dbReference type="Proteomes" id="UP000186437">
    <property type="component" value="Unassembled WGS sequence"/>
</dbReference>
<dbReference type="Proteomes" id="UP000255213">
    <property type="component" value="Unassembled WGS sequence"/>
</dbReference>
<dbReference type="RefSeq" id="WP_075098279.1">
    <property type="nucleotide sequence ID" value="NZ_MSJL01000002.1"/>
</dbReference>
<dbReference type="EMBL" id="MSJL01000002">
    <property type="protein sequence ID" value="OLF50695.1"/>
    <property type="molecule type" value="Genomic_DNA"/>
</dbReference>
<gene>
    <name evidence="1" type="ORF">BU200_00475</name>
    <name evidence="2" type="ORF">NCTC12957_01260</name>
</gene>
<evidence type="ECO:0000313" key="1">
    <source>
        <dbReference type="EMBL" id="OLF50695.1"/>
    </source>
</evidence>
<organism evidence="1 3">
    <name type="scientific">Streptococcus acidominimus</name>
    <dbReference type="NCBI Taxonomy" id="1326"/>
    <lineage>
        <taxon>Bacteria</taxon>
        <taxon>Bacillati</taxon>
        <taxon>Bacillota</taxon>
        <taxon>Bacilli</taxon>
        <taxon>Lactobacillales</taxon>
        <taxon>Streptococcaceae</taxon>
        <taxon>Streptococcus</taxon>
    </lineage>
</organism>
<proteinExistence type="predicted"/>
<evidence type="ECO:0000313" key="3">
    <source>
        <dbReference type="Proteomes" id="UP000186437"/>
    </source>
</evidence>
<accession>A0A1Q8EFV5</accession>
<keyword evidence="3" id="KW-1185">Reference proteome</keyword>
<dbReference type="OrthoDB" id="2236057at2"/>
<reference evidence="3" key="2">
    <citation type="submission" date="2016-12" db="EMBL/GenBank/DDBJ databases">
        <authorList>
            <person name="Gulvik C.A."/>
        </authorList>
    </citation>
    <scope>NUCLEOTIDE SEQUENCE [LARGE SCALE GENOMIC DNA]</scope>
    <source>
        <strain evidence="3">ATCC 51725</strain>
    </source>
</reference>
<reference evidence="2 4" key="3">
    <citation type="submission" date="2018-06" db="EMBL/GenBank/DDBJ databases">
        <authorList>
            <consortium name="Pathogen Informatics"/>
            <person name="Doyle S."/>
        </authorList>
    </citation>
    <scope>NUCLEOTIDE SEQUENCE [LARGE SCALE GENOMIC DNA]</scope>
    <source>
        <strain evidence="2 4">NCTC12957</strain>
    </source>
</reference>
<protein>
    <submittedName>
        <fullName evidence="1">Uncharacterized protein</fullName>
    </submittedName>
</protein>
<dbReference type="EMBL" id="UHEN01000001">
    <property type="protein sequence ID" value="SUN07565.1"/>
    <property type="molecule type" value="Genomic_DNA"/>
</dbReference>
<evidence type="ECO:0000313" key="4">
    <source>
        <dbReference type="Proteomes" id="UP000255213"/>
    </source>
</evidence>
<evidence type="ECO:0000313" key="2">
    <source>
        <dbReference type="EMBL" id="SUN07565.1"/>
    </source>
</evidence>
<dbReference type="AlphaFoldDB" id="A0A1Q8EFV5"/>